<evidence type="ECO:0000313" key="2">
    <source>
        <dbReference type="EMBL" id="KAK0496533.1"/>
    </source>
</evidence>
<dbReference type="CDD" id="cd21037">
    <property type="entry name" value="MLKL_NTD"/>
    <property type="match status" value="1"/>
</dbReference>
<evidence type="ECO:0000259" key="1">
    <source>
        <dbReference type="Pfam" id="PF07714"/>
    </source>
</evidence>
<proteinExistence type="predicted"/>
<dbReference type="InterPro" id="IPR001245">
    <property type="entry name" value="Ser-Thr/Tyr_kinase_cat_dom"/>
</dbReference>
<accession>A0AA39Q5C0</accession>
<keyword evidence="3" id="KW-1185">Reference proteome</keyword>
<name>A0AA39Q5C0_9AGAR</name>
<dbReference type="AlphaFoldDB" id="A0AA39Q5C0"/>
<reference evidence="2" key="1">
    <citation type="submission" date="2023-06" db="EMBL/GenBank/DDBJ databases">
        <authorList>
            <consortium name="Lawrence Berkeley National Laboratory"/>
            <person name="Ahrendt S."/>
            <person name="Sahu N."/>
            <person name="Indic B."/>
            <person name="Wong-Bajracharya J."/>
            <person name="Merenyi Z."/>
            <person name="Ke H.-M."/>
            <person name="Monk M."/>
            <person name="Kocsube S."/>
            <person name="Drula E."/>
            <person name="Lipzen A."/>
            <person name="Balint B."/>
            <person name="Henrissat B."/>
            <person name="Andreopoulos B."/>
            <person name="Martin F.M."/>
            <person name="Harder C.B."/>
            <person name="Rigling D."/>
            <person name="Ford K.L."/>
            <person name="Foster G.D."/>
            <person name="Pangilinan J."/>
            <person name="Papanicolaou A."/>
            <person name="Barry K."/>
            <person name="LaButti K."/>
            <person name="Viragh M."/>
            <person name="Koriabine M."/>
            <person name="Yan M."/>
            <person name="Riley R."/>
            <person name="Champramary S."/>
            <person name="Plett K.L."/>
            <person name="Tsai I.J."/>
            <person name="Slot J."/>
            <person name="Sipos G."/>
            <person name="Plett J."/>
            <person name="Nagy L.G."/>
            <person name="Grigoriev I.V."/>
        </authorList>
    </citation>
    <scope>NUCLEOTIDE SEQUENCE</scope>
    <source>
        <strain evidence="2">HWK02</strain>
    </source>
</reference>
<dbReference type="InterPro" id="IPR059179">
    <property type="entry name" value="MLKL-like_MCAfunc"/>
</dbReference>
<organism evidence="2 3">
    <name type="scientific">Armillaria luteobubalina</name>
    <dbReference type="NCBI Taxonomy" id="153913"/>
    <lineage>
        <taxon>Eukaryota</taxon>
        <taxon>Fungi</taxon>
        <taxon>Dikarya</taxon>
        <taxon>Basidiomycota</taxon>
        <taxon>Agaricomycotina</taxon>
        <taxon>Agaricomycetes</taxon>
        <taxon>Agaricomycetidae</taxon>
        <taxon>Agaricales</taxon>
        <taxon>Marasmiineae</taxon>
        <taxon>Physalacriaceae</taxon>
        <taxon>Armillaria</taxon>
    </lineage>
</organism>
<gene>
    <name evidence="2" type="ORF">EDD18DRAFT_209148</name>
</gene>
<dbReference type="GO" id="GO:0004672">
    <property type="term" value="F:protein kinase activity"/>
    <property type="evidence" value="ECO:0007669"/>
    <property type="project" value="InterPro"/>
</dbReference>
<sequence>MKYHACEEAEAAEHFPVSILSLLDNEYLSAMTRPSNLETWINIVKLGVAAGELAPFPYIKGLCGCAVLVLEVIAKAGKNNEDLLNLADSVQKTIEMIKSTVTEHGESSALRFRNVCAELEAYLSDLHVQLNSTRRNSRGIKRFLKTRDVSDTISGYQERVRVIMQDFLILTAIDSRLVISDIKDELRASTDALTSAIDTSRRLTMSNIDNLGADVQKLKKQGFYKGFIRDVPLGDIYLRERLSRPDDLYSLATNGGAMFSDHRADIYGSSAPKIVRVYRGPRSHSNEREILKRFHRDIDILIHLKHPNVAQIFGVCRSPVLTAIILHGTIRDTIRDHCASLTAVQLLQFNIQLFNDLEVLQFLIVCMTILNSKISLPQIILVGFTINLPVVGPSTFLMVTSAAYISMNEAESCSQDSRLNMIFSFIRWI</sequence>
<dbReference type="EMBL" id="JAUEPU010000015">
    <property type="protein sequence ID" value="KAK0496533.1"/>
    <property type="molecule type" value="Genomic_DNA"/>
</dbReference>
<dbReference type="Gene3D" id="1.20.930.20">
    <property type="entry name" value="Adaptor protein Cbl, N-terminal domain"/>
    <property type="match status" value="1"/>
</dbReference>
<dbReference type="Pfam" id="PF07714">
    <property type="entry name" value="PK_Tyr_Ser-Thr"/>
    <property type="match status" value="1"/>
</dbReference>
<dbReference type="Proteomes" id="UP001175228">
    <property type="component" value="Unassembled WGS sequence"/>
</dbReference>
<dbReference type="SUPFAM" id="SSF56112">
    <property type="entry name" value="Protein kinase-like (PK-like)"/>
    <property type="match status" value="1"/>
</dbReference>
<protein>
    <recommendedName>
        <fullName evidence="1">Serine-threonine/tyrosine-protein kinase catalytic domain-containing protein</fullName>
    </recommendedName>
</protein>
<dbReference type="Gene3D" id="1.10.510.10">
    <property type="entry name" value="Transferase(Phosphotransferase) domain 1"/>
    <property type="match status" value="1"/>
</dbReference>
<dbReference type="GO" id="GO:0007166">
    <property type="term" value="P:cell surface receptor signaling pathway"/>
    <property type="evidence" value="ECO:0007669"/>
    <property type="project" value="InterPro"/>
</dbReference>
<feature type="domain" description="Serine-threonine/tyrosine-protein kinase catalytic" evidence="1">
    <location>
        <begin position="287"/>
        <end position="359"/>
    </location>
</feature>
<evidence type="ECO:0000313" key="3">
    <source>
        <dbReference type="Proteomes" id="UP001175228"/>
    </source>
</evidence>
<dbReference type="InterPro" id="IPR011009">
    <property type="entry name" value="Kinase-like_dom_sf"/>
</dbReference>
<dbReference type="InterPro" id="IPR036537">
    <property type="entry name" value="Adaptor_Cbl_N_dom_sf"/>
</dbReference>
<comment type="caution">
    <text evidence="2">The sequence shown here is derived from an EMBL/GenBank/DDBJ whole genome shotgun (WGS) entry which is preliminary data.</text>
</comment>